<dbReference type="AlphaFoldDB" id="A0A0D9XNM8"/>
<evidence type="ECO:0000313" key="2">
    <source>
        <dbReference type="Proteomes" id="UP000032180"/>
    </source>
</evidence>
<name>A0A0D9XNM8_9ORYZ</name>
<reference evidence="1 2" key="1">
    <citation type="submission" date="2012-08" db="EMBL/GenBank/DDBJ databases">
        <title>Oryza genome evolution.</title>
        <authorList>
            <person name="Wing R.A."/>
        </authorList>
    </citation>
    <scope>NUCLEOTIDE SEQUENCE</scope>
</reference>
<dbReference type="HOGENOM" id="CLU_2925912_0_0_1"/>
<sequence length="61" mass="6707">MTAKAILLGVVQQLGINPDQNGGTMARAAASKTQQTRGIFSQQASWYKESQHDQVWTLHAH</sequence>
<organism evidence="1 2">
    <name type="scientific">Leersia perrieri</name>
    <dbReference type="NCBI Taxonomy" id="77586"/>
    <lineage>
        <taxon>Eukaryota</taxon>
        <taxon>Viridiplantae</taxon>
        <taxon>Streptophyta</taxon>
        <taxon>Embryophyta</taxon>
        <taxon>Tracheophyta</taxon>
        <taxon>Spermatophyta</taxon>
        <taxon>Magnoliopsida</taxon>
        <taxon>Liliopsida</taxon>
        <taxon>Poales</taxon>
        <taxon>Poaceae</taxon>
        <taxon>BOP clade</taxon>
        <taxon>Oryzoideae</taxon>
        <taxon>Oryzeae</taxon>
        <taxon>Oryzinae</taxon>
        <taxon>Leersia</taxon>
    </lineage>
</organism>
<keyword evidence="2" id="KW-1185">Reference proteome</keyword>
<reference evidence="1" key="3">
    <citation type="submission" date="2015-04" db="UniProtKB">
        <authorList>
            <consortium name="EnsemblPlants"/>
        </authorList>
    </citation>
    <scope>IDENTIFICATION</scope>
</reference>
<dbReference type="EnsemblPlants" id="LPERR11G01450.1">
    <property type="protein sequence ID" value="LPERR11G01450.1"/>
    <property type="gene ID" value="LPERR11G01450"/>
</dbReference>
<dbReference type="Gramene" id="LPERR11G01450.1">
    <property type="protein sequence ID" value="LPERR11G01450.1"/>
    <property type="gene ID" value="LPERR11G01450"/>
</dbReference>
<protein>
    <submittedName>
        <fullName evidence="1">Uncharacterized protein</fullName>
    </submittedName>
</protein>
<accession>A0A0D9XNM8</accession>
<reference evidence="2" key="2">
    <citation type="submission" date="2013-12" db="EMBL/GenBank/DDBJ databases">
        <authorList>
            <person name="Yu Y."/>
            <person name="Lee S."/>
            <person name="de Baynast K."/>
            <person name="Wissotski M."/>
            <person name="Liu L."/>
            <person name="Talag J."/>
            <person name="Goicoechea J."/>
            <person name="Angelova A."/>
            <person name="Jetty R."/>
            <person name="Kudrna D."/>
            <person name="Golser W."/>
            <person name="Rivera L."/>
            <person name="Zhang J."/>
            <person name="Wing R."/>
        </authorList>
    </citation>
    <scope>NUCLEOTIDE SEQUENCE</scope>
</reference>
<evidence type="ECO:0000313" key="1">
    <source>
        <dbReference type="EnsemblPlants" id="LPERR11G01450.1"/>
    </source>
</evidence>
<proteinExistence type="predicted"/>
<dbReference type="Proteomes" id="UP000032180">
    <property type="component" value="Chromosome 11"/>
</dbReference>